<dbReference type="EMBL" id="JACHOV010000006">
    <property type="protein sequence ID" value="MBB4641517.1"/>
    <property type="molecule type" value="Genomic_DNA"/>
</dbReference>
<accession>A0A840HV88</accession>
<dbReference type="Proteomes" id="UP000575068">
    <property type="component" value="Unassembled WGS sequence"/>
</dbReference>
<organism evidence="2 3">
    <name type="scientific">Rhizorhapis suberifaciens</name>
    <name type="common">corky root of lettuce</name>
    <dbReference type="NCBI Taxonomy" id="13656"/>
    <lineage>
        <taxon>Bacteria</taxon>
        <taxon>Pseudomonadati</taxon>
        <taxon>Pseudomonadota</taxon>
        <taxon>Alphaproteobacteria</taxon>
        <taxon>Sphingomonadales</taxon>
        <taxon>Sphingomonadaceae</taxon>
        <taxon>Rhizorhapis</taxon>
    </lineage>
</organism>
<reference evidence="2 3" key="1">
    <citation type="submission" date="2020-08" db="EMBL/GenBank/DDBJ databases">
        <title>Genomic Encyclopedia of Type Strains, Phase IV (KMG-IV): sequencing the most valuable type-strain genomes for metagenomic binning, comparative biology and taxonomic classification.</title>
        <authorList>
            <person name="Goeker M."/>
        </authorList>
    </citation>
    <scope>NUCLEOTIDE SEQUENCE [LARGE SCALE GENOMIC DNA]</scope>
    <source>
        <strain evidence="2 3">DSM 7465</strain>
    </source>
</reference>
<feature type="region of interest" description="Disordered" evidence="1">
    <location>
        <begin position="27"/>
        <end position="58"/>
    </location>
</feature>
<name>A0A840HV88_9SPHN</name>
<protein>
    <submittedName>
        <fullName evidence="2">Uncharacterized protein</fullName>
    </submittedName>
</protein>
<comment type="caution">
    <text evidence="2">The sequence shown here is derived from an EMBL/GenBank/DDBJ whole genome shotgun (WGS) entry which is preliminary data.</text>
</comment>
<evidence type="ECO:0000313" key="3">
    <source>
        <dbReference type="Proteomes" id="UP000575068"/>
    </source>
</evidence>
<feature type="compositionally biased region" description="Low complexity" evidence="1">
    <location>
        <begin position="30"/>
        <end position="41"/>
    </location>
</feature>
<sequence length="58" mass="5921">MAFDVTPSPLRGEGRGEGAQRLGFFLNLAHPHPTSPGGHSPQGLVSLSLKGEGLGVQG</sequence>
<dbReference type="AlphaFoldDB" id="A0A840HV88"/>
<gene>
    <name evidence="2" type="ORF">HNQ99_001826</name>
</gene>
<proteinExistence type="predicted"/>
<evidence type="ECO:0000313" key="2">
    <source>
        <dbReference type="EMBL" id="MBB4641517.1"/>
    </source>
</evidence>
<evidence type="ECO:0000256" key="1">
    <source>
        <dbReference type="SAM" id="MobiDB-lite"/>
    </source>
</evidence>
<keyword evidence="3" id="KW-1185">Reference proteome</keyword>